<name>A0A2H0WPQ2_9BACT</name>
<evidence type="ECO:0000313" key="4">
    <source>
        <dbReference type="Proteomes" id="UP000230775"/>
    </source>
</evidence>
<feature type="transmembrane region" description="Helical" evidence="2">
    <location>
        <begin position="6"/>
        <end position="27"/>
    </location>
</feature>
<feature type="coiled-coil region" evidence="1">
    <location>
        <begin position="95"/>
        <end position="175"/>
    </location>
</feature>
<gene>
    <name evidence="3" type="ORF">COT64_01595</name>
</gene>
<protein>
    <submittedName>
        <fullName evidence="3">Uncharacterized protein</fullName>
    </submittedName>
</protein>
<keyword evidence="2" id="KW-1133">Transmembrane helix</keyword>
<comment type="caution">
    <text evidence="3">The sequence shown here is derived from an EMBL/GenBank/DDBJ whole genome shotgun (WGS) entry which is preliminary data.</text>
</comment>
<keyword evidence="2" id="KW-0812">Transmembrane</keyword>
<keyword evidence="1" id="KW-0175">Coiled coil</keyword>
<evidence type="ECO:0000256" key="1">
    <source>
        <dbReference type="SAM" id="Coils"/>
    </source>
</evidence>
<keyword evidence="2" id="KW-0472">Membrane</keyword>
<proteinExistence type="predicted"/>
<dbReference type="EMBL" id="PEZI01000035">
    <property type="protein sequence ID" value="PIS14644.1"/>
    <property type="molecule type" value="Genomic_DNA"/>
</dbReference>
<accession>A0A2H0WPQ2</accession>
<dbReference type="AlphaFoldDB" id="A0A2H0WPQ2"/>
<sequence>MLIEPIFIYILLVTIFFLSAVLIIVVWTQISAFKKFSEIKRETEQLRGSLIEKEADVLCSARRKGKQIIVSALKKATAIEADARVNQKQFKKLLNEELNRVMHRYSLRLEENSQKAFVFYQKSLEENMDKNIKILNDNAEDFKKALLSSLEKEIKEQKEEKLKRLSEEIFKVLQEASGEVLNRSLSLSNHEDLVLEALEKAQKSHGL</sequence>
<reference evidence="4" key="1">
    <citation type="submission" date="2017-09" db="EMBL/GenBank/DDBJ databases">
        <title>Depth-based differentiation of microbial function through sediment-hosted aquifers and enrichment of novel symbionts in the deep terrestrial subsurface.</title>
        <authorList>
            <person name="Probst A.J."/>
            <person name="Ladd B."/>
            <person name="Jarett J.K."/>
            <person name="Geller-Mcgrath D.E."/>
            <person name="Sieber C.M.K."/>
            <person name="Emerson J.B."/>
            <person name="Anantharaman K."/>
            <person name="Thomas B.C."/>
            <person name="Malmstrom R."/>
            <person name="Stieglmeier M."/>
            <person name="Klingl A."/>
            <person name="Woyke T."/>
            <person name="Ryan C.M."/>
            <person name="Banfield J.F."/>
        </authorList>
    </citation>
    <scope>NUCLEOTIDE SEQUENCE [LARGE SCALE GENOMIC DNA]</scope>
</reference>
<dbReference type="Proteomes" id="UP000230775">
    <property type="component" value="Unassembled WGS sequence"/>
</dbReference>
<organism evidence="3 4">
    <name type="scientific">Candidatus Shapirobacteria bacterium CG09_land_8_20_14_0_10_39_12</name>
    <dbReference type="NCBI Taxonomy" id="1974885"/>
    <lineage>
        <taxon>Bacteria</taxon>
        <taxon>Candidatus Shapironibacteriota</taxon>
    </lineage>
</organism>
<evidence type="ECO:0000256" key="2">
    <source>
        <dbReference type="SAM" id="Phobius"/>
    </source>
</evidence>
<evidence type="ECO:0000313" key="3">
    <source>
        <dbReference type="EMBL" id="PIS14644.1"/>
    </source>
</evidence>